<dbReference type="Proteomes" id="UP000435957">
    <property type="component" value="Unassembled WGS sequence"/>
</dbReference>
<dbReference type="EMBL" id="WBWF01000064">
    <property type="protein sequence ID" value="KAB2695288.1"/>
    <property type="molecule type" value="Genomic_DNA"/>
</dbReference>
<accession>A0AB34DD62</accession>
<feature type="non-terminal residue" evidence="1">
    <location>
        <position position="1"/>
    </location>
</feature>
<evidence type="ECO:0000313" key="1">
    <source>
        <dbReference type="EMBL" id="KAB2695288.1"/>
    </source>
</evidence>
<evidence type="ECO:0000313" key="2">
    <source>
        <dbReference type="Proteomes" id="UP000435957"/>
    </source>
</evidence>
<protein>
    <submittedName>
        <fullName evidence="1">Uncharacterized protein</fullName>
    </submittedName>
</protein>
<feature type="non-terminal residue" evidence="1">
    <location>
        <position position="82"/>
    </location>
</feature>
<dbReference type="RefSeq" id="WP_151595665.1">
    <property type="nucleotide sequence ID" value="NZ_WBWF01000064.1"/>
</dbReference>
<organism evidence="1 2">
    <name type="scientific">Brucella lupini</name>
    <dbReference type="NCBI Taxonomy" id="255457"/>
    <lineage>
        <taxon>Bacteria</taxon>
        <taxon>Pseudomonadati</taxon>
        <taxon>Pseudomonadota</taxon>
        <taxon>Alphaproteobacteria</taxon>
        <taxon>Hyphomicrobiales</taxon>
        <taxon>Brucellaceae</taxon>
        <taxon>Brucella/Ochrobactrum group</taxon>
        <taxon>Brucella</taxon>
    </lineage>
</organism>
<gene>
    <name evidence="1" type="ORF">F9L03_26340</name>
</gene>
<name>A0AB34DD62_9HYPH</name>
<comment type="caution">
    <text evidence="1">The sequence shown here is derived from an EMBL/GenBank/DDBJ whole genome shotgun (WGS) entry which is preliminary data.</text>
</comment>
<proteinExistence type="predicted"/>
<sequence length="82" mass="9056">IGNQQNTGAILEEFRRLIVRPAFMRQNIFIGACFEIEAAEVLNRQGWNDLVLIGRDGAVLKQLEMPVVGVVASIAWTPDGMS</sequence>
<dbReference type="AlphaFoldDB" id="A0AB34DD62"/>
<reference evidence="1 2" key="1">
    <citation type="submission" date="2019-09" db="EMBL/GenBank/DDBJ databases">
        <title>Taxonomic organization of the family Brucellaceae based on a phylogenomic approach.</title>
        <authorList>
            <person name="Leclercq S."/>
            <person name="Cloeckaert A."/>
            <person name="Zygmunt M.S."/>
        </authorList>
    </citation>
    <scope>NUCLEOTIDE SEQUENCE [LARGE SCALE GENOMIC DNA]</scope>
    <source>
        <strain evidence="1 2">LUP23</strain>
    </source>
</reference>
<keyword evidence="2" id="KW-1185">Reference proteome</keyword>